<evidence type="ECO:0000259" key="2">
    <source>
        <dbReference type="Pfam" id="PF08281"/>
    </source>
</evidence>
<accession>A0A238J855</accession>
<dbReference type="Proteomes" id="UP000225972">
    <property type="component" value="Unassembled WGS sequence"/>
</dbReference>
<dbReference type="GO" id="GO:0006352">
    <property type="term" value="P:DNA-templated transcription initiation"/>
    <property type="evidence" value="ECO:0007669"/>
    <property type="project" value="InterPro"/>
</dbReference>
<feature type="domain" description="DUF6596" evidence="3">
    <location>
        <begin position="181"/>
        <end position="279"/>
    </location>
</feature>
<dbReference type="Pfam" id="PF08281">
    <property type="entry name" value="Sigma70_r4_2"/>
    <property type="match status" value="1"/>
</dbReference>
<feature type="domain" description="RNA polymerase sigma factor 70 region 4 type 2" evidence="2">
    <location>
        <begin position="113"/>
        <end position="163"/>
    </location>
</feature>
<evidence type="ECO:0000259" key="1">
    <source>
        <dbReference type="Pfam" id="PF04542"/>
    </source>
</evidence>
<dbReference type="EMBL" id="FXXP01000001">
    <property type="protein sequence ID" value="SMX26900.1"/>
    <property type="molecule type" value="Genomic_DNA"/>
</dbReference>
<dbReference type="InterPro" id="IPR013249">
    <property type="entry name" value="RNA_pol_sigma70_r4_t2"/>
</dbReference>
<dbReference type="RefSeq" id="WP_099243064.1">
    <property type="nucleotide sequence ID" value="NZ_FXXP01000001.1"/>
</dbReference>
<dbReference type="Pfam" id="PF20239">
    <property type="entry name" value="DUF6596"/>
    <property type="match status" value="1"/>
</dbReference>
<sequence>MPSPIDQQINRLIREDWGRLLSVLVAGCRDMSLAEECLQEATLAALQNWPRSGVPDSPDAWLLTAARRKMIDQFRRSQTAQDKAEQLALWVEQTQAEEAEPATLPDHRLELIFICCHPILDDKSRIALTLRALGGLTTDEIAAAFLDKPATMAARLTRAKKKIQSANLPFLAPEPEDLPARIDGVLKVVYLIFNEGYRATSGPLTRGDLASEAIRLGRILSGLMPDHAEIKGLLALMLLGESRRLARTENGHFVPLEEQNRARWDRAKIDEGTGLVQQALSMGSPGPYAIQAAISALHAQAADFAATDWRQIVALYELLLSRQANPVIFLNQMVALSYAAGASHALEQLEASGAGEHLRDYQPFHSCRADLLSRTGQIDAARQAYVKAIEMAPSDEEKAFLTARLSALGVSEV</sequence>
<gene>
    <name evidence="4" type="ORF">TRP8649_00998</name>
</gene>
<organism evidence="4 5">
    <name type="scientific">Pelagimonas phthalicica</name>
    <dbReference type="NCBI Taxonomy" id="1037362"/>
    <lineage>
        <taxon>Bacteria</taxon>
        <taxon>Pseudomonadati</taxon>
        <taxon>Pseudomonadota</taxon>
        <taxon>Alphaproteobacteria</taxon>
        <taxon>Rhodobacterales</taxon>
        <taxon>Roseobacteraceae</taxon>
        <taxon>Pelagimonas</taxon>
    </lineage>
</organism>
<dbReference type="InterPro" id="IPR046531">
    <property type="entry name" value="DUF6596"/>
</dbReference>
<dbReference type="OrthoDB" id="9780299at2"/>
<dbReference type="Gene3D" id="1.10.1740.10">
    <property type="match status" value="1"/>
</dbReference>
<proteinExistence type="predicted"/>
<name>A0A238J855_9RHOB</name>
<evidence type="ECO:0000313" key="5">
    <source>
        <dbReference type="Proteomes" id="UP000225972"/>
    </source>
</evidence>
<evidence type="ECO:0000313" key="4">
    <source>
        <dbReference type="EMBL" id="SMX26900.1"/>
    </source>
</evidence>
<dbReference type="PANTHER" id="PTHR47756:SF2">
    <property type="entry name" value="BLL6612 PROTEIN"/>
    <property type="match status" value="1"/>
</dbReference>
<evidence type="ECO:0000259" key="3">
    <source>
        <dbReference type="Pfam" id="PF20239"/>
    </source>
</evidence>
<dbReference type="InterPro" id="IPR013324">
    <property type="entry name" value="RNA_pol_sigma_r3/r4-like"/>
</dbReference>
<dbReference type="SUPFAM" id="SSF88946">
    <property type="entry name" value="Sigma2 domain of RNA polymerase sigma factors"/>
    <property type="match status" value="1"/>
</dbReference>
<dbReference type="InterPro" id="IPR013325">
    <property type="entry name" value="RNA_pol_sigma_r2"/>
</dbReference>
<dbReference type="GO" id="GO:0003677">
    <property type="term" value="F:DNA binding"/>
    <property type="evidence" value="ECO:0007669"/>
    <property type="project" value="InterPro"/>
</dbReference>
<dbReference type="SUPFAM" id="SSF88659">
    <property type="entry name" value="Sigma3 and sigma4 domains of RNA polymerase sigma factors"/>
    <property type="match status" value="1"/>
</dbReference>
<dbReference type="InterPro" id="IPR007627">
    <property type="entry name" value="RNA_pol_sigma70_r2"/>
</dbReference>
<keyword evidence="5" id="KW-1185">Reference proteome</keyword>
<dbReference type="Pfam" id="PF04542">
    <property type="entry name" value="Sigma70_r2"/>
    <property type="match status" value="1"/>
</dbReference>
<dbReference type="PANTHER" id="PTHR47756">
    <property type="entry name" value="BLL6612 PROTEIN-RELATED"/>
    <property type="match status" value="1"/>
</dbReference>
<dbReference type="GO" id="GO:0016987">
    <property type="term" value="F:sigma factor activity"/>
    <property type="evidence" value="ECO:0007669"/>
    <property type="project" value="InterPro"/>
</dbReference>
<feature type="domain" description="RNA polymerase sigma-70 region 2" evidence="1">
    <location>
        <begin position="19"/>
        <end position="78"/>
    </location>
</feature>
<reference evidence="5" key="1">
    <citation type="submission" date="2017-05" db="EMBL/GenBank/DDBJ databases">
        <authorList>
            <person name="Rodrigo-Torres L."/>
            <person name="Arahal R. D."/>
            <person name="Lucena T."/>
        </authorList>
    </citation>
    <scope>NUCLEOTIDE SEQUENCE [LARGE SCALE GENOMIC DNA]</scope>
    <source>
        <strain evidence="5">CECT 8649</strain>
    </source>
</reference>
<dbReference type="AlphaFoldDB" id="A0A238J855"/>
<protein>
    <submittedName>
        <fullName evidence="4">RNA polymerase sigma factor</fullName>
    </submittedName>
</protein>